<proteinExistence type="predicted"/>
<name>A0A9P7A428_9AGAM</name>
<feature type="chain" id="PRO_5040410901" evidence="1">
    <location>
        <begin position="19"/>
        <end position="66"/>
    </location>
</feature>
<sequence length="66" mass="7726">VFLISHWLLFPRTPLSLCGTSMTLSVITKNVLSTFKFVNGSKEDPDMFGHVNYDSRPSMWWTRWDM</sequence>
<keyword evidence="1" id="KW-0732">Signal</keyword>
<reference evidence="2" key="1">
    <citation type="journal article" date="2020" name="New Phytol.">
        <title>Comparative genomics reveals dynamic genome evolution in host specialist ectomycorrhizal fungi.</title>
        <authorList>
            <person name="Lofgren L.A."/>
            <person name="Nguyen N.H."/>
            <person name="Vilgalys R."/>
            <person name="Ruytinx J."/>
            <person name="Liao H.L."/>
            <person name="Branco S."/>
            <person name="Kuo A."/>
            <person name="LaButti K."/>
            <person name="Lipzen A."/>
            <person name="Andreopoulos W."/>
            <person name="Pangilinan J."/>
            <person name="Riley R."/>
            <person name="Hundley H."/>
            <person name="Na H."/>
            <person name="Barry K."/>
            <person name="Grigoriev I.V."/>
            <person name="Stajich J.E."/>
            <person name="Kennedy P.G."/>
        </authorList>
    </citation>
    <scope>NUCLEOTIDE SEQUENCE</scope>
    <source>
        <strain evidence="2">DOB743</strain>
    </source>
</reference>
<evidence type="ECO:0000313" key="3">
    <source>
        <dbReference type="Proteomes" id="UP000714275"/>
    </source>
</evidence>
<protein>
    <submittedName>
        <fullName evidence="2">Uncharacterized protein</fullName>
    </submittedName>
</protein>
<comment type="caution">
    <text evidence="2">The sequence shown here is derived from an EMBL/GenBank/DDBJ whole genome shotgun (WGS) entry which is preliminary data.</text>
</comment>
<dbReference type="AlphaFoldDB" id="A0A9P7A428"/>
<evidence type="ECO:0000313" key="2">
    <source>
        <dbReference type="EMBL" id="KAG1781987.1"/>
    </source>
</evidence>
<gene>
    <name evidence="2" type="ORF">EV702DRAFT_1068685</name>
</gene>
<feature type="non-terminal residue" evidence="2">
    <location>
        <position position="1"/>
    </location>
</feature>
<keyword evidence="3" id="KW-1185">Reference proteome</keyword>
<organism evidence="2 3">
    <name type="scientific">Suillus placidus</name>
    <dbReference type="NCBI Taxonomy" id="48579"/>
    <lineage>
        <taxon>Eukaryota</taxon>
        <taxon>Fungi</taxon>
        <taxon>Dikarya</taxon>
        <taxon>Basidiomycota</taxon>
        <taxon>Agaricomycotina</taxon>
        <taxon>Agaricomycetes</taxon>
        <taxon>Agaricomycetidae</taxon>
        <taxon>Boletales</taxon>
        <taxon>Suillineae</taxon>
        <taxon>Suillaceae</taxon>
        <taxon>Suillus</taxon>
    </lineage>
</organism>
<dbReference type="OrthoDB" id="21128at2759"/>
<dbReference type="Proteomes" id="UP000714275">
    <property type="component" value="Unassembled WGS sequence"/>
</dbReference>
<accession>A0A9P7A428</accession>
<dbReference type="EMBL" id="JABBWD010000004">
    <property type="protein sequence ID" value="KAG1781987.1"/>
    <property type="molecule type" value="Genomic_DNA"/>
</dbReference>
<evidence type="ECO:0000256" key="1">
    <source>
        <dbReference type="SAM" id="SignalP"/>
    </source>
</evidence>
<feature type="signal peptide" evidence="1">
    <location>
        <begin position="1"/>
        <end position="18"/>
    </location>
</feature>